<organism evidence="1">
    <name type="scientific">Anguilla anguilla</name>
    <name type="common">European freshwater eel</name>
    <name type="synonym">Muraena anguilla</name>
    <dbReference type="NCBI Taxonomy" id="7936"/>
    <lineage>
        <taxon>Eukaryota</taxon>
        <taxon>Metazoa</taxon>
        <taxon>Chordata</taxon>
        <taxon>Craniata</taxon>
        <taxon>Vertebrata</taxon>
        <taxon>Euteleostomi</taxon>
        <taxon>Actinopterygii</taxon>
        <taxon>Neopterygii</taxon>
        <taxon>Teleostei</taxon>
        <taxon>Anguilliformes</taxon>
        <taxon>Anguillidae</taxon>
        <taxon>Anguilla</taxon>
    </lineage>
</organism>
<sequence length="40" mass="4519">MNVFLRITISSPLCIITAVDFGLSTWLIHQDIFLSCFLCS</sequence>
<evidence type="ECO:0000313" key="1">
    <source>
        <dbReference type="EMBL" id="JAH89414.1"/>
    </source>
</evidence>
<dbReference type="EMBL" id="GBXM01019163">
    <property type="protein sequence ID" value="JAH89414.1"/>
    <property type="molecule type" value="Transcribed_RNA"/>
</dbReference>
<reference evidence="1" key="1">
    <citation type="submission" date="2014-11" db="EMBL/GenBank/DDBJ databases">
        <authorList>
            <person name="Amaro Gonzalez C."/>
        </authorList>
    </citation>
    <scope>NUCLEOTIDE SEQUENCE</scope>
</reference>
<accession>A0A0E9WGA1</accession>
<reference evidence="1" key="2">
    <citation type="journal article" date="2015" name="Fish Shellfish Immunol.">
        <title>Early steps in the European eel (Anguilla anguilla)-Vibrio vulnificus interaction in the gills: Role of the RtxA13 toxin.</title>
        <authorList>
            <person name="Callol A."/>
            <person name="Pajuelo D."/>
            <person name="Ebbesson L."/>
            <person name="Teles M."/>
            <person name="MacKenzie S."/>
            <person name="Amaro C."/>
        </authorList>
    </citation>
    <scope>NUCLEOTIDE SEQUENCE</scope>
</reference>
<dbReference type="AlphaFoldDB" id="A0A0E9WGA1"/>
<protein>
    <submittedName>
        <fullName evidence="1">Uncharacterized protein</fullName>
    </submittedName>
</protein>
<proteinExistence type="predicted"/>
<name>A0A0E9WGA1_ANGAN</name>